<feature type="transmembrane region" description="Helical" evidence="2">
    <location>
        <begin position="27"/>
        <end position="51"/>
    </location>
</feature>
<keyword evidence="4" id="KW-1185">Reference proteome</keyword>
<evidence type="ECO:0000256" key="2">
    <source>
        <dbReference type="SAM" id="Phobius"/>
    </source>
</evidence>
<evidence type="ECO:0000256" key="1">
    <source>
        <dbReference type="SAM" id="Coils"/>
    </source>
</evidence>
<gene>
    <name evidence="3" type="ORF">AVCANL283_04275</name>
</gene>
<name>A0ABS7WRE4_9BACT</name>
<organism evidence="3 4">
    <name type="scientific">Campylobacter canadensis</name>
    <dbReference type="NCBI Taxonomy" id="449520"/>
    <lineage>
        <taxon>Bacteria</taxon>
        <taxon>Pseudomonadati</taxon>
        <taxon>Campylobacterota</taxon>
        <taxon>Epsilonproteobacteria</taxon>
        <taxon>Campylobacterales</taxon>
        <taxon>Campylobacteraceae</taxon>
        <taxon>Campylobacter</taxon>
    </lineage>
</organism>
<evidence type="ECO:0000313" key="4">
    <source>
        <dbReference type="Proteomes" id="UP000786183"/>
    </source>
</evidence>
<keyword evidence="2" id="KW-1133">Transmembrane helix</keyword>
<dbReference type="EMBL" id="JACGBB010000007">
    <property type="protein sequence ID" value="MBZ7987325.1"/>
    <property type="molecule type" value="Genomic_DNA"/>
</dbReference>
<sequence>MLNMYEIIELESKYLEYTKKNKKKKNFLYLSIGFCSILVVLFVLIFINFFFNQSNQQSQVASTNKAIIQDEVTKSIVLKEKEKILQSKISNLNSKKANENLNNSIAKVEEKQQNNIQEIESKKSQSLEENAIFKKDDIANNLANNLPTFEIKSIGVKNSTIEKNKKDISNNNSSNKQNVLKQIQAPKEVFVNSNMQIVQSEQEDKEEELNPNIIITDSQSKTKLKTNKNSDIKELQSNYNETGSIYFAIELSKQYYLMADYSNARKWSIIANQKDKANEETWILFAKASYKLGQKEQALNALTNYNKDVNSTKVNKLIEQIKGNTL</sequence>
<evidence type="ECO:0000313" key="3">
    <source>
        <dbReference type="EMBL" id="MBZ7987325.1"/>
    </source>
</evidence>
<keyword evidence="2" id="KW-0472">Membrane</keyword>
<feature type="coiled-coil region" evidence="1">
    <location>
        <begin position="91"/>
        <end position="129"/>
    </location>
</feature>
<dbReference type="RefSeq" id="WP_224325309.1">
    <property type="nucleotide sequence ID" value="NZ_JACGBB010000007.1"/>
</dbReference>
<protein>
    <recommendedName>
        <fullName evidence="5">Transformation system protein</fullName>
    </recommendedName>
</protein>
<reference evidence="3 4" key="1">
    <citation type="submission" date="2020-07" db="EMBL/GenBank/DDBJ databases">
        <title>Transfer of Campylobacter canadensis to the novel genus Avispirillum gen. nov., that also includes two novel species recovered from migratory waterfowl: Avispirillum anseris sp. nov. and Avispirillum brantae sp. nov.</title>
        <authorList>
            <person name="Miller W.G."/>
            <person name="Chapman M.H."/>
            <person name="Yee E."/>
            <person name="Inglis G.D."/>
        </authorList>
    </citation>
    <scope>NUCLEOTIDE SEQUENCE [LARGE SCALE GENOMIC DNA]</scope>
    <source>
        <strain evidence="3 4">L283</strain>
    </source>
</reference>
<keyword evidence="2" id="KW-0812">Transmembrane</keyword>
<accession>A0ABS7WRE4</accession>
<evidence type="ECO:0008006" key="5">
    <source>
        <dbReference type="Google" id="ProtNLM"/>
    </source>
</evidence>
<comment type="caution">
    <text evidence="3">The sequence shown here is derived from an EMBL/GenBank/DDBJ whole genome shotgun (WGS) entry which is preliminary data.</text>
</comment>
<keyword evidence="1" id="KW-0175">Coiled coil</keyword>
<dbReference type="Proteomes" id="UP000786183">
    <property type="component" value="Unassembled WGS sequence"/>
</dbReference>
<proteinExistence type="predicted"/>